<dbReference type="InterPro" id="IPR036249">
    <property type="entry name" value="Thioredoxin-like_sf"/>
</dbReference>
<dbReference type="Proteomes" id="UP000670527">
    <property type="component" value="Unassembled WGS sequence"/>
</dbReference>
<dbReference type="RefSeq" id="WP_208306263.1">
    <property type="nucleotide sequence ID" value="NZ_JAGETX010000001.1"/>
</dbReference>
<dbReference type="PANTHER" id="PTHR42852">
    <property type="entry name" value="THIOL:DISULFIDE INTERCHANGE PROTEIN DSBE"/>
    <property type="match status" value="1"/>
</dbReference>
<evidence type="ECO:0000259" key="5">
    <source>
        <dbReference type="PROSITE" id="PS51352"/>
    </source>
</evidence>
<dbReference type="InterPro" id="IPR013740">
    <property type="entry name" value="Redoxin"/>
</dbReference>
<protein>
    <submittedName>
        <fullName evidence="6">TlpA family protein disulfide reductase</fullName>
    </submittedName>
</protein>
<evidence type="ECO:0000256" key="2">
    <source>
        <dbReference type="ARBA" id="ARBA00022748"/>
    </source>
</evidence>
<gene>
    <name evidence="6" type="ORF">J4D97_02755</name>
</gene>
<evidence type="ECO:0000256" key="3">
    <source>
        <dbReference type="ARBA" id="ARBA00023157"/>
    </source>
</evidence>
<evidence type="ECO:0000313" key="6">
    <source>
        <dbReference type="EMBL" id="MBO3269556.1"/>
    </source>
</evidence>
<dbReference type="PROSITE" id="PS51352">
    <property type="entry name" value="THIOREDOXIN_2"/>
    <property type="match status" value="1"/>
</dbReference>
<dbReference type="InterPro" id="IPR013766">
    <property type="entry name" value="Thioredoxin_domain"/>
</dbReference>
<dbReference type="Gene3D" id="3.40.30.10">
    <property type="entry name" value="Glutaredoxin"/>
    <property type="match status" value="1"/>
</dbReference>
<evidence type="ECO:0000256" key="1">
    <source>
        <dbReference type="ARBA" id="ARBA00004196"/>
    </source>
</evidence>
<comment type="caution">
    <text evidence="6">The sequence shown here is derived from an EMBL/GenBank/DDBJ whole genome shotgun (WGS) entry which is preliminary data.</text>
</comment>
<keyword evidence="3" id="KW-1015">Disulfide bond</keyword>
<dbReference type="CDD" id="cd02966">
    <property type="entry name" value="TlpA_like_family"/>
    <property type="match status" value="1"/>
</dbReference>
<organism evidence="6 7">
    <name type="scientific">Hymenobacter defluvii</name>
    <dbReference type="NCBI Taxonomy" id="2054411"/>
    <lineage>
        <taxon>Bacteria</taxon>
        <taxon>Pseudomonadati</taxon>
        <taxon>Bacteroidota</taxon>
        <taxon>Cytophagia</taxon>
        <taxon>Cytophagales</taxon>
        <taxon>Hymenobacteraceae</taxon>
        <taxon>Hymenobacter</taxon>
    </lineage>
</organism>
<dbReference type="InterPro" id="IPR050553">
    <property type="entry name" value="Thioredoxin_ResA/DsbE_sf"/>
</dbReference>
<feature type="domain" description="Thioredoxin" evidence="5">
    <location>
        <begin position="263"/>
        <end position="410"/>
    </location>
</feature>
<sequence length="410" mass="46834">MEQPVLLVMPGDVITIHHIKATNAYTFAGSHPTELRFFDRLWCSPFSLGNWAFLDDQTTLEMPATMEEFMAHWQRLRLTGDSLIATVRTTPGIRPIIAEALARELHLQRVIYLLGGVWYHKLHNTQPFVSRGVRMMRDTLKLDLVTTFPTVYQDSVRAQLRLLRSMQLLPPTASPKRLQTLAAMVPYLTMLRNRPASTSAQYAVAKQELTGLEREWVCYALMEDAQSMHRPIGPLLKDYRTWVMPESRFVRSLTHQDQFTLVMPNQQMATNDTLVAPDGSRQTLAALLARHRGKVIYLDLWASWCAPCIMEFPATAALRRHYQGKPVIVIQLSTDKDKQAWQQAGKKFLAGVREQYHFASPTTAGFLKRFTVNSIPRYVLLDKYGIVRYADALRPADPELKSLIADLLVR</sequence>
<evidence type="ECO:0000313" key="7">
    <source>
        <dbReference type="Proteomes" id="UP000670527"/>
    </source>
</evidence>
<keyword evidence="2" id="KW-0201">Cytochrome c-type biogenesis</keyword>
<proteinExistence type="predicted"/>
<keyword evidence="4" id="KW-0676">Redox-active center</keyword>
<accession>A0ABS3T7E0</accession>
<name>A0ABS3T7E0_9BACT</name>
<dbReference type="EMBL" id="JAGETX010000001">
    <property type="protein sequence ID" value="MBO3269556.1"/>
    <property type="molecule type" value="Genomic_DNA"/>
</dbReference>
<keyword evidence="7" id="KW-1185">Reference proteome</keyword>
<dbReference type="SUPFAM" id="SSF52833">
    <property type="entry name" value="Thioredoxin-like"/>
    <property type="match status" value="1"/>
</dbReference>
<reference evidence="6 7" key="1">
    <citation type="submission" date="2021-03" db="EMBL/GenBank/DDBJ databases">
        <authorList>
            <person name="Kim M.K."/>
        </authorList>
    </citation>
    <scope>NUCLEOTIDE SEQUENCE [LARGE SCALE GENOMIC DNA]</scope>
    <source>
        <strain evidence="6 7">BT507</strain>
    </source>
</reference>
<dbReference type="Pfam" id="PF08534">
    <property type="entry name" value="Redoxin"/>
    <property type="match status" value="1"/>
</dbReference>
<comment type="subcellular location">
    <subcellularLocation>
        <location evidence="1">Cell envelope</location>
    </subcellularLocation>
</comment>
<dbReference type="PANTHER" id="PTHR42852:SF6">
    <property type="entry name" value="THIOL:DISULFIDE INTERCHANGE PROTEIN DSBE"/>
    <property type="match status" value="1"/>
</dbReference>
<evidence type="ECO:0000256" key="4">
    <source>
        <dbReference type="ARBA" id="ARBA00023284"/>
    </source>
</evidence>